<evidence type="ECO:0000313" key="10">
    <source>
        <dbReference type="Proteomes" id="UP000319160"/>
    </source>
</evidence>
<evidence type="ECO:0000256" key="8">
    <source>
        <dbReference type="SAM" id="Phobius"/>
    </source>
</evidence>
<evidence type="ECO:0008006" key="11">
    <source>
        <dbReference type="Google" id="ProtNLM"/>
    </source>
</evidence>
<dbReference type="AlphaFoldDB" id="A0A553HZU0"/>
<comment type="subcellular location">
    <subcellularLocation>
        <location evidence="1">Membrane</location>
        <topology evidence="1">Single-pass type II membrane protein</topology>
    </subcellularLocation>
</comment>
<dbReference type="Proteomes" id="UP000319160">
    <property type="component" value="Unassembled WGS sequence"/>
</dbReference>
<comment type="caution">
    <text evidence="9">The sequence shown here is derived from an EMBL/GenBank/DDBJ whole genome shotgun (WGS) entry which is preliminary data.</text>
</comment>
<keyword evidence="6 8" id="KW-0472">Membrane</keyword>
<feature type="region of interest" description="Disordered" evidence="7">
    <location>
        <begin position="383"/>
        <end position="410"/>
    </location>
</feature>
<keyword evidence="3 8" id="KW-0812">Transmembrane</keyword>
<evidence type="ECO:0000256" key="2">
    <source>
        <dbReference type="ARBA" id="ARBA00006462"/>
    </source>
</evidence>
<dbReference type="Gene3D" id="3.90.550.50">
    <property type="match status" value="1"/>
</dbReference>
<evidence type="ECO:0000256" key="7">
    <source>
        <dbReference type="SAM" id="MobiDB-lite"/>
    </source>
</evidence>
<dbReference type="PANTHER" id="PTHR23033:SF40">
    <property type="entry name" value="APPLE DOMAIN-CONTAINING PROTEIN"/>
    <property type="match status" value="1"/>
</dbReference>
<keyword evidence="4" id="KW-0735">Signal-anchor</keyword>
<dbReference type="InterPro" id="IPR026050">
    <property type="entry name" value="C1GALT1/C1GALT1_chp1"/>
</dbReference>
<keyword evidence="5 8" id="KW-1133">Transmembrane helix</keyword>
<evidence type="ECO:0000313" key="9">
    <source>
        <dbReference type="EMBL" id="TRX93445.1"/>
    </source>
</evidence>
<evidence type="ECO:0000256" key="3">
    <source>
        <dbReference type="ARBA" id="ARBA00022692"/>
    </source>
</evidence>
<reference evidence="10" key="1">
    <citation type="submission" date="2019-06" db="EMBL/GenBank/DDBJ databases">
        <title>Draft genome sequence of the griseofulvin-producing fungus Xylaria cubensis strain G536.</title>
        <authorList>
            <person name="Mead M.E."/>
            <person name="Raja H.A."/>
            <person name="Steenwyk J.L."/>
            <person name="Knowles S.L."/>
            <person name="Oberlies N.H."/>
            <person name="Rokas A."/>
        </authorList>
    </citation>
    <scope>NUCLEOTIDE SEQUENCE [LARGE SCALE GENOMIC DNA]</scope>
    <source>
        <strain evidence="10">G536</strain>
    </source>
</reference>
<comment type="similarity">
    <text evidence="2">Belongs to the glycosyltransferase 31 family. Beta3-Gal-T subfamily.</text>
</comment>
<dbReference type="GO" id="GO:0016020">
    <property type="term" value="C:membrane"/>
    <property type="evidence" value="ECO:0007669"/>
    <property type="project" value="UniProtKB-SubCell"/>
</dbReference>
<feature type="transmembrane region" description="Helical" evidence="8">
    <location>
        <begin position="12"/>
        <end position="28"/>
    </location>
</feature>
<name>A0A553HZU0_9PEZI</name>
<proteinExistence type="inferred from homology"/>
<protein>
    <recommendedName>
        <fullName evidence="11">Glycosyltransferase family 31 protein</fullName>
    </recommendedName>
</protein>
<keyword evidence="10" id="KW-1185">Reference proteome</keyword>
<gene>
    <name evidence="9" type="ORF">FHL15_005720</name>
</gene>
<dbReference type="PANTHER" id="PTHR23033">
    <property type="entry name" value="BETA1,3-GALACTOSYLTRANSFERASE"/>
    <property type="match status" value="1"/>
</dbReference>
<organism evidence="9 10">
    <name type="scientific">Xylaria flabelliformis</name>
    <dbReference type="NCBI Taxonomy" id="2512241"/>
    <lineage>
        <taxon>Eukaryota</taxon>
        <taxon>Fungi</taxon>
        <taxon>Dikarya</taxon>
        <taxon>Ascomycota</taxon>
        <taxon>Pezizomycotina</taxon>
        <taxon>Sordariomycetes</taxon>
        <taxon>Xylariomycetidae</taxon>
        <taxon>Xylariales</taxon>
        <taxon>Xylariaceae</taxon>
        <taxon>Xylaria</taxon>
    </lineage>
</organism>
<dbReference type="EMBL" id="VFLP01000029">
    <property type="protein sequence ID" value="TRX93445.1"/>
    <property type="molecule type" value="Genomic_DNA"/>
</dbReference>
<evidence type="ECO:0000256" key="6">
    <source>
        <dbReference type="ARBA" id="ARBA00023136"/>
    </source>
</evidence>
<dbReference type="STRING" id="2512241.A0A553HZU0"/>
<accession>A0A553HZU0</accession>
<evidence type="ECO:0000256" key="1">
    <source>
        <dbReference type="ARBA" id="ARBA00004606"/>
    </source>
</evidence>
<sequence length="506" mass="59149">MIAPPSSRRLRIFGVVTIITLIATFLHLRPQWQQFEYRDYYKGVTSYFSRPVYDNTIYNPGNEQLVQKQYNTSNTCARFPDTDGVLLVMKTGATEAFDRMPTQLLTTMSCLPDNFLIFSDMEQQMGPYHIYDALSVIDEADKVRIADFDLYRTQQECAVSQKLCIDAKDQRQSAWNLDKYKFLPMIEQTWRMRPGRDWYIFAEADTYVFWANMMHWLRKKSGLNPRDKIYLGSRSFISNRPFAHGGSGYILSGGVLKHLVEKNTNLTGQYTDQGTRECCGDLLVALALDEHEGIKIRQTWPMINGEKPTTLPYGRDHWCEPILTMHHMNAEEISMVWQFEQTRKTDRILMIRDLYDSLIAPKMQEFRENWDNGSDDVCYINRDPGAQERADGHAKDRQKKEDEMNDVEKEAWKSPENCAKVCETEIPDEDSGNKEKQLDRNCFQYRWHDEVCCTSKSFKLGEPKPKPKDDEDQKVRWTSGWYLKGIHDWIEAMGECKEPAWKIPEL</sequence>
<dbReference type="FunFam" id="3.90.550.50:FF:000039">
    <property type="entry name" value="WGS project CABT00000000 data, contig 2.9"/>
    <property type="match status" value="1"/>
</dbReference>
<feature type="compositionally biased region" description="Basic and acidic residues" evidence="7">
    <location>
        <begin position="385"/>
        <end position="410"/>
    </location>
</feature>
<dbReference type="OrthoDB" id="414175at2759"/>
<evidence type="ECO:0000256" key="4">
    <source>
        <dbReference type="ARBA" id="ARBA00022968"/>
    </source>
</evidence>
<evidence type="ECO:0000256" key="5">
    <source>
        <dbReference type="ARBA" id="ARBA00022989"/>
    </source>
</evidence>